<keyword evidence="2" id="KW-0378">Hydrolase</keyword>
<dbReference type="KEGG" id="hch:HCH_04261"/>
<accession>Q2SEF6</accession>
<sequence>MEKITHAVCLVVTASLSSLSHADGCSAWAGSSDGYTDTQHPFLMVHGITGFDTVGGLLGYFHTVPMNLCRSGADVVIASVSPFNDSEQRGLSLADDINSGVYGDAVKYNVFAHSQGSPTTRAAITFDAHANGEGQGHIASLTSVDGVNNGSRVADMIRGVIPADSSIEGGVAAVANAFGSLIAWISGDEHQQDSIAALDSLTSVGTADLNSRHPYGTASGECVEDRDTVVTYRGNEIHLYSWAGRSVMTNILDLLDPFLFTTSLVFGAEPSDGMVSVCSQKLGEYLGDYDANHIDVINHVMGVGSIWHNPVSLYRVQANRLKNTGL</sequence>
<dbReference type="HOGENOM" id="CLU_062016_0_0_6"/>
<dbReference type="eggNOG" id="COG1075">
    <property type="taxonomic scope" value="Bacteria"/>
</dbReference>
<gene>
    <name evidence="2" type="ordered locus">HCH_04261</name>
</gene>
<evidence type="ECO:0000313" key="2">
    <source>
        <dbReference type="EMBL" id="ABC30968.1"/>
    </source>
</evidence>
<feature type="signal peptide" evidence="1">
    <location>
        <begin position="1"/>
        <end position="22"/>
    </location>
</feature>
<keyword evidence="3" id="KW-1185">Reference proteome</keyword>
<evidence type="ECO:0000313" key="3">
    <source>
        <dbReference type="Proteomes" id="UP000000238"/>
    </source>
</evidence>
<dbReference type="InterPro" id="IPR029058">
    <property type="entry name" value="AB_hydrolase_fold"/>
</dbReference>
<reference evidence="2 3" key="1">
    <citation type="journal article" date="2005" name="Nucleic Acids Res.">
        <title>Genomic blueprint of Hahella chejuensis, a marine microbe producing an algicidal agent.</title>
        <authorList>
            <person name="Jeong H."/>
            <person name="Yim J.H."/>
            <person name="Lee C."/>
            <person name="Choi S.-H."/>
            <person name="Park Y.K."/>
            <person name="Yoon S.H."/>
            <person name="Hur C.-G."/>
            <person name="Kang H.-Y."/>
            <person name="Kim D."/>
            <person name="Lee H.H."/>
            <person name="Park K.H."/>
            <person name="Park S.-H."/>
            <person name="Park H.-S."/>
            <person name="Lee H.K."/>
            <person name="Oh T.K."/>
            <person name="Kim J.F."/>
        </authorList>
    </citation>
    <scope>NUCLEOTIDE SEQUENCE [LARGE SCALE GENOMIC DNA]</scope>
    <source>
        <strain evidence="2 3">KCTC 2396</strain>
    </source>
</reference>
<evidence type="ECO:0000256" key="1">
    <source>
        <dbReference type="SAM" id="SignalP"/>
    </source>
</evidence>
<dbReference type="Gene3D" id="3.40.50.1820">
    <property type="entry name" value="alpha/beta hydrolase"/>
    <property type="match status" value="1"/>
</dbReference>
<dbReference type="Proteomes" id="UP000000238">
    <property type="component" value="Chromosome"/>
</dbReference>
<feature type="chain" id="PRO_5004215333" evidence="1">
    <location>
        <begin position="23"/>
        <end position="326"/>
    </location>
</feature>
<name>Q2SEF6_HAHCH</name>
<dbReference type="STRING" id="349521.HCH_04261"/>
<dbReference type="RefSeq" id="WP_011398035.1">
    <property type="nucleotide sequence ID" value="NC_007645.1"/>
</dbReference>
<keyword evidence="2" id="KW-0808">Transferase</keyword>
<dbReference type="AlphaFoldDB" id="Q2SEF6"/>
<organism evidence="2 3">
    <name type="scientific">Hahella chejuensis (strain KCTC 2396)</name>
    <dbReference type="NCBI Taxonomy" id="349521"/>
    <lineage>
        <taxon>Bacteria</taxon>
        <taxon>Pseudomonadati</taxon>
        <taxon>Pseudomonadota</taxon>
        <taxon>Gammaproteobacteria</taxon>
        <taxon>Oceanospirillales</taxon>
        <taxon>Hahellaceae</taxon>
        <taxon>Hahella</taxon>
    </lineage>
</organism>
<dbReference type="GO" id="GO:0016787">
    <property type="term" value="F:hydrolase activity"/>
    <property type="evidence" value="ECO:0007669"/>
    <property type="project" value="UniProtKB-KW"/>
</dbReference>
<dbReference type="SUPFAM" id="SSF53474">
    <property type="entry name" value="alpha/beta-Hydrolases"/>
    <property type="match status" value="1"/>
</dbReference>
<protein>
    <submittedName>
        <fullName evidence="2">Predicted acetyltransferase and Hydrolase with the alpha/beta hydrolase fold</fullName>
    </submittedName>
</protein>
<dbReference type="GO" id="GO:0016740">
    <property type="term" value="F:transferase activity"/>
    <property type="evidence" value="ECO:0007669"/>
    <property type="project" value="UniProtKB-KW"/>
</dbReference>
<keyword evidence="1" id="KW-0732">Signal</keyword>
<proteinExistence type="predicted"/>
<dbReference type="EMBL" id="CP000155">
    <property type="protein sequence ID" value="ABC30968.1"/>
    <property type="molecule type" value="Genomic_DNA"/>
</dbReference>